<evidence type="ECO:0000313" key="2">
    <source>
        <dbReference type="EMBL" id="KAF5837242.1"/>
    </source>
</evidence>
<dbReference type="EMBL" id="MU069623">
    <property type="protein sequence ID" value="KAF5837242.1"/>
    <property type="molecule type" value="Genomic_DNA"/>
</dbReference>
<feature type="region of interest" description="Disordered" evidence="1">
    <location>
        <begin position="1"/>
        <end position="22"/>
    </location>
</feature>
<gene>
    <name evidence="2" type="ORF">DUNSADRAFT_4633</name>
</gene>
<accession>A0ABQ7GRP6</accession>
<reference evidence="2" key="1">
    <citation type="submission" date="2017-08" db="EMBL/GenBank/DDBJ databases">
        <authorList>
            <person name="Polle J.E."/>
            <person name="Barry K."/>
            <person name="Cushman J."/>
            <person name="Schmutz J."/>
            <person name="Tran D."/>
            <person name="Hathwaick L.T."/>
            <person name="Yim W.C."/>
            <person name="Jenkins J."/>
            <person name="Mckie-Krisberg Z.M."/>
            <person name="Prochnik S."/>
            <person name="Lindquist E."/>
            <person name="Dockter R.B."/>
            <person name="Adam C."/>
            <person name="Molina H."/>
            <person name="Bunkerborg J."/>
            <person name="Jin E."/>
            <person name="Buchheim M."/>
            <person name="Magnuson J."/>
        </authorList>
    </citation>
    <scope>NUCLEOTIDE SEQUENCE</scope>
    <source>
        <strain evidence="2">CCAP 19/18</strain>
    </source>
</reference>
<keyword evidence="3" id="KW-1185">Reference proteome</keyword>
<name>A0ABQ7GRP6_DUNSA</name>
<evidence type="ECO:0000313" key="3">
    <source>
        <dbReference type="Proteomes" id="UP000815325"/>
    </source>
</evidence>
<protein>
    <submittedName>
        <fullName evidence="2">Uncharacterized protein</fullName>
    </submittedName>
</protein>
<proteinExistence type="predicted"/>
<dbReference type="Proteomes" id="UP000815325">
    <property type="component" value="Unassembled WGS sequence"/>
</dbReference>
<evidence type="ECO:0000256" key="1">
    <source>
        <dbReference type="SAM" id="MobiDB-lite"/>
    </source>
</evidence>
<organism evidence="2 3">
    <name type="scientific">Dunaliella salina</name>
    <name type="common">Green alga</name>
    <name type="synonym">Protococcus salinus</name>
    <dbReference type="NCBI Taxonomy" id="3046"/>
    <lineage>
        <taxon>Eukaryota</taxon>
        <taxon>Viridiplantae</taxon>
        <taxon>Chlorophyta</taxon>
        <taxon>core chlorophytes</taxon>
        <taxon>Chlorophyceae</taxon>
        <taxon>CS clade</taxon>
        <taxon>Chlamydomonadales</taxon>
        <taxon>Dunaliellaceae</taxon>
        <taxon>Dunaliella</taxon>
    </lineage>
</organism>
<sequence>MQDVYGGSAGHPEEGRGEGPQGSDVMIVKMLLRTALGWDDDLNRQLDDFVVCTSLMHRRTTLLMELLCHREMDEASADPTYQAPLWNKNHPLGLRVKRLVDGFCGLRSHHGLLEDLLLHEYHHHSHHERGECTHVEPESRALLSL</sequence>
<comment type="caution">
    <text evidence="2">The sequence shown here is derived from an EMBL/GenBank/DDBJ whole genome shotgun (WGS) entry which is preliminary data.</text>
</comment>